<dbReference type="EMBL" id="JAUJYN010000006">
    <property type="protein sequence ID" value="KAK1269594.1"/>
    <property type="molecule type" value="Genomic_DNA"/>
</dbReference>
<comment type="caution">
    <text evidence="2">The sequence shown here is derived from an EMBL/GenBank/DDBJ whole genome shotgun (WGS) entry which is preliminary data.</text>
</comment>
<keyword evidence="3" id="KW-1185">Reference proteome</keyword>
<accession>A0AAV9AYY9</accession>
<dbReference type="Proteomes" id="UP001179952">
    <property type="component" value="Unassembled WGS sequence"/>
</dbReference>
<gene>
    <name evidence="2" type="ORF">QJS04_geneDACA008171</name>
</gene>
<protein>
    <submittedName>
        <fullName evidence="2">Uncharacterized protein</fullName>
    </submittedName>
</protein>
<name>A0AAV9AYY9_ACOGR</name>
<evidence type="ECO:0000313" key="2">
    <source>
        <dbReference type="EMBL" id="KAK1269594.1"/>
    </source>
</evidence>
<evidence type="ECO:0000256" key="1">
    <source>
        <dbReference type="SAM" id="MobiDB-lite"/>
    </source>
</evidence>
<sequence length="105" mass="11112">MSSVSEMDVSPTSVASSGHFPFTPAEISGIGVDTAALDAGFTSDVVNSDPLQLGPDVGCGISRESLRSLAQDIPWNFSLSDLTADLDGNLSMSFFSRYELILIHE</sequence>
<evidence type="ECO:0000313" key="3">
    <source>
        <dbReference type="Proteomes" id="UP001179952"/>
    </source>
</evidence>
<dbReference type="AlphaFoldDB" id="A0AAV9AYY9"/>
<reference evidence="2" key="2">
    <citation type="submission" date="2023-06" db="EMBL/GenBank/DDBJ databases">
        <authorList>
            <person name="Ma L."/>
            <person name="Liu K.-W."/>
            <person name="Li Z."/>
            <person name="Hsiao Y.-Y."/>
            <person name="Qi Y."/>
            <person name="Fu T."/>
            <person name="Tang G."/>
            <person name="Zhang D."/>
            <person name="Sun W.-H."/>
            <person name="Liu D.-K."/>
            <person name="Li Y."/>
            <person name="Chen G.-Z."/>
            <person name="Liu X.-D."/>
            <person name="Liao X.-Y."/>
            <person name="Jiang Y.-T."/>
            <person name="Yu X."/>
            <person name="Hao Y."/>
            <person name="Huang J."/>
            <person name="Zhao X.-W."/>
            <person name="Ke S."/>
            <person name="Chen Y.-Y."/>
            <person name="Wu W.-L."/>
            <person name="Hsu J.-L."/>
            <person name="Lin Y.-F."/>
            <person name="Huang M.-D."/>
            <person name="Li C.-Y."/>
            <person name="Huang L."/>
            <person name="Wang Z.-W."/>
            <person name="Zhao X."/>
            <person name="Zhong W.-Y."/>
            <person name="Peng D.-H."/>
            <person name="Ahmad S."/>
            <person name="Lan S."/>
            <person name="Zhang J.-S."/>
            <person name="Tsai W.-C."/>
            <person name="Van De Peer Y."/>
            <person name="Liu Z.-J."/>
        </authorList>
    </citation>
    <scope>NUCLEOTIDE SEQUENCE</scope>
    <source>
        <strain evidence="2">SCP</strain>
        <tissue evidence="2">Leaves</tissue>
    </source>
</reference>
<feature type="region of interest" description="Disordered" evidence="1">
    <location>
        <begin position="1"/>
        <end position="20"/>
    </location>
</feature>
<reference evidence="2" key="1">
    <citation type="journal article" date="2023" name="Nat. Commun.">
        <title>Diploid and tetraploid genomes of Acorus and the evolution of monocots.</title>
        <authorList>
            <person name="Ma L."/>
            <person name="Liu K.W."/>
            <person name="Li Z."/>
            <person name="Hsiao Y.Y."/>
            <person name="Qi Y."/>
            <person name="Fu T."/>
            <person name="Tang G.D."/>
            <person name="Zhang D."/>
            <person name="Sun W.H."/>
            <person name="Liu D.K."/>
            <person name="Li Y."/>
            <person name="Chen G.Z."/>
            <person name="Liu X.D."/>
            <person name="Liao X.Y."/>
            <person name="Jiang Y.T."/>
            <person name="Yu X."/>
            <person name="Hao Y."/>
            <person name="Huang J."/>
            <person name="Zhao X.W."/>
            <person name="Ke S."/>
            <person name="Chen Y.Y."/>
            <person name="Wu W.L."/>
            <person name="Hsu J.L."/>
            <person name="Lin Y.F."/>
            <person name="Huang M.D."/>
            <person name="Li C.Y."/>
            <person name="Huang L."/>
            <person name="Wang Z.W."/>
            <person name="Zhao X."/>
            <person name="Zhong W.Y."/>
            <person name="Peng D.H."/>
            <person name="Ahmad S."/>
            <person name="Lan S."/>
            <person name="Zhang J.S."/>
            <person name="Tsai W.C."/>
            <person name="Van de Peer Y."/>
            <person name="Liu Z.J."/>
        </authorList>
    </citation>
    <scope>NUCLEOTIDE SEQUENCE</scope>
    <source>
        <strain evidence="2">SCP</strain>
    </source>
</reference>
<proteinExistence type="predicted"/>
<feature type="compositionally biased region" description="Polar residues" evidence="1">
    <location>
        <begin position="1"/>
        <end position="16"/>
    </location>
</feature>
<organism evidence="2 3">
    <name type="scientific">Acorus gramineus</name>
    <name type="common">Dwarf sweet flag</name>
    <dbReference type="NCBI Taxonomy" id="55184"/>
    <lineage>
        <taxon>Eukaryota</taxon>
        <taxon>Viridiplantae</taxon>
        <taxon>Streptophyta</taxon>
        <taxon>Embryophyta</taxon>
        <taxon>Tracheophyta</taxon>
        <taxon>Spermatophyta</taxon>
        <taxon>Magnoliopsida</taxon>
        <taxon>Liliopsida</taxon>
        <taxon>Acoraceae</taxon>
        <taxon>Acorus</taxon>
    </lineage>
</organism>